<gene>
    <name evidence="4" type="primary">cobQ</name>
    <name evidence="7" type="ORF">cpu_05210</name>
</gene>
<dbReference type="InterPro" id="IPR033949">
    <property type="entry name" value="CobQ_GATase1"/>
</dbReference>
<dbReference type="PANTHER" id="PTHR21343">
    <property type="entry name" value="DETHIOBIOTIN SYNTHETASE"/>
    <property type="match status" value="1"/>
</dbReference>
<evidence type="ECO:0000313" key="7">
    <source>
        <dbReference type="EMBL" id="GAV22011.1"/>
    </source>
</evidence>
<dbReference type="InterPro" id="IPR011698">
    <property type="entry name" value="GATase_3"/>
</dbReference>
<comment type="function">
    <text evidence="4">Catalyzes amidations at positions B, D, E, and G on adenosylcobyrinic A,C-diamide. NH(2) groups are provided by glutamine, and one molecule of ATP is hydrogenolyzed for each amidation.</text>
</comment>
<dbReference type="InterPro" id="IPR027417">
    <property type="entry name" value="P-loop_NTPase"/>
</dbReference>
<comment type="caution">
    <text evidence="7">The sequence shown here is derived from an EMBL/GenBank/DDBJ whole genome shotgun (WGS) entry which is preliminary data.</text>
</comment>
<dbReference type="Gene3D" id="3.40.50.300">
    <property type="entry name" value="P-loop containing nucleotide triphosphate hydrolases"/>
    <property type="match status" value="1"/>
</dbReference>
<dbReference type="NCBIfam" id="NF001989">
    <property type="entry name" value="PRK00784.1"/>
    <property type="match status" value="1"/>
</dbReference>
<dbReference type="EMBL" id="BDJK01000006">
    <property type="protein sequence ID" value="GAV22011.1"/>
    <property type="molecule type" value="Genomic_DNA"/>
</dbReference>
<evidence type="ECO:0000256" key="3">
    <source>
        <dbReference type="ARBA" id="ARBA00022962"/>
    </source>
</evidence>
<evidence type="ECO:0000256" key="1">
    <source>
        <dbReference type="ARBA" id="ARBA00004953"/>
    </source>
</evidence>
<keyword evidence="8" id="KW-1185">Reference proteome</keyword>
<dbReference type="InterPro" id="IPR002586">
    <property type="entry name" value="CobQ/CobB/MinD/ParA_Nub-bd_dom"/>
</dbReference>
<comment type="pathway">
    <text evidence="1 4">Cofactor biosynthesis; adenosylcobalamin biosynthesis.</text>
</comment>
<dbReference type="GO" id="GO:0003824">
    <property type="term" value="F:catalytic activity"/>
    <property type="evidence" value="ECO:0007669"/>
    <property type="project" value="InterPro"/>
</dbReference>
<dbReference type="Gene3D" id="3.40.50.880">
    <property type="match status" value="1"/>
</dbReference>
<evidence type="ECO:0000313" key="8">
    <source>
        <dbReference type="Proteomes" id="UP000187485"/>
    </source>
</evidence>
<dbReference type="CDD" id="cd05389">
    <property type="entry name" value="CobQ_N"/>
    <property type="match status" value="1"/>
</dbReference>
<dbReference type="AlphaFoldDB" id="A0A1L8CSW3"/>
<dbReference type="Pfam" id="PF07685">
    <property type="entry name" value="GATase_3"/>
    <property type="match status" value="1"/>
</dbReference>
<dbReference type="UniPathway" id="UPA00148"/>
<keyword evidence="3 4" id="KW-0315">Glutamine amidotransferase</keyword>
<feature type="domain" description="CobB/CobQ-like glutamine amidotransferase" evidence="6">
    <location>
        <begin position="253"/>
        <end position="441"/>
    </location>
</feature>
<evidence type="ECO:0000259" key="5">
    <source>
        <dbReference type="Pfam" id="PF01656"/>
    </source>
</evidence>
<dbReference type="SUPFAM" id="SSF52540">
    <property type="entry name" value="P-loop containing nucleoside triphosphate hydrolases"/>
    <property type="match status" value="1"/>
</dbReference>
<dbReference type="NCBIfam" id="TIGR00313">
    <property type="entry name" value="cobQ"/>
    <property type="match status" value="1"/>
</dbReference>
<accession>A0A1L8CSW3</accession>
<dbReference type="Proteomes" id="UP000187485">
    <property type="component" value="Unassembled WGS sequence"/>
</dbReference>
<name>A0A1L8CSW3_9THEO</name>
<organism evidence="7 8">
    <name type="scientific">Carboxydothermus pertinax</name>
    <dbReference type="NCBI Taxonomy" id="870242"/>
    <lineage>
        <taxon>Bacteria</taxon>
        <taxon>Bacillati</taxon>
        <taxon>Bacillota</taxon>
        <taxon>Clostridia</taxon>
        <taxon>Thermoanaerobacterales</taxon>
        <taxon>Thermoanaerobacteraceae</taxon>
        <taxon>Carboxydothermus</taxon>
    </lineage>
</organism>
<dbReference type="Pfam" id="PF01656">
    <property type="entry name" value="CbiA"/>
    <property type="match status" value="1"/>
</dbReference>
<dbReference type="InterPro" id="IPR047045">
    <property type="entry name" value="CobQ_N"/>
</dbReference>
<dbReference type="STRING" id="870242.cpu_05210"/>
<dbReference type="InterPro" id="IPR029062">
    <property type="entry name" value="Class_I_gatase-like"/>
</dbReference>
<dbReference type="HAMAP" id="MF_00028">
    <property type="entry name" value="CobQ"/>
    <property type="match status" value="1"/>
</dbReference>
<dbReference type="PANTHER" id="PTHR21343:SF1">
    <property type="entry name" value="COBYRIC ACID SYNTHASE"/>
    <property type="match status" value="1"/>
</dbReference>
<feature type="domain" description="CobQ/CobB/MinD/ParA nucleotide binding" evidence="5">
    <location>
        <begin position="5"/>
        <end position="231"/>
    </location>
</feature>
<feature type="active site" evidence="4">
    <location>
        <position position="435"/>
    </location>
</feature>
<dbReference type="GO" id="GO:0015420">
    <property type="term" value="F:ABC-type vitamin B12 transporter activity"/>
    <property type="evidence" value="ECO:0007669"/>
    <property type="project" value="UniProtKB-UniRule"/>
</dbReference>
<protein>
    <recommendedName>
        <fullName evidence="4">Cobyric acid synthase</fullName>
    </recommendedName>
</protein>
<keyword evidence="2 4" id="KW-0169">Cobalamin biosynthesis</keyword>
<dbReference type="GO" id="GO:0009236">
    <property type="term" value="P:cobalamin biosynthetic process"/>
    <property type="evidence" value="ECO:0007669"/>
    <property type="project" value="UniProtKB-UniRule"/>
</dbReference>
<dbReference type="CDD" id="cd01750">
    <property type="entry name" value="GATase1_CobQ"/>
    <property type="match status" value="1"/>
</dbReference>
<dbReference type="PROSITE" id="PS51274">
    <property type="entry name" value="GATASE_COBBQ"/>
    <property type="match status" value="1"/>
</dbReference>
<reference evidence="8" key="1">
    <citation type="submission" date="2016-12" db="EMBL/GenBank/DDBJ databases">
        <title>Draft Genome Sequences od Carboxydothermus pertinax and islandicus, Hydrogenogenic Carboxydotrophic Bacteria.</title>
        <authorList>
            <person name="Fukuyama Y."/>
            <person name="Ohmae K."/>
            <person name="Yoneda Y."/>
            <person name="Yoshida T."/>
            <person name="Sako Y."/>
        </authorList>
    </citation>
    <scope>NUCLEOTIDE SEQUENCE [LARGE SCALE GENOMIC DNA]</scope>
    <source>
        <strain evidence="8">Ug1</strain>
    </source>
</reference>
<dbReference type="OrthoDB" id="9808302at2"/>
<sequence length="497" mass="55810">MARAIMFQGTASHVGKSVLTLALARVLYQDGFKVAPFKAQNMALNSYVTLDGGEMGRAQVAQAEACGLEPRVEMNPVLLKPSSDKGSQVIVLGKPVGHYSAKSYHLERRSMVWEAVKKAYETLAQEFDFIVIEGAGSPAEVNLKASDIANMKTAFLANAPVILVADIDRGGALASLVGTMELLEPEERKRVCGFILNKFRGDLELLKPALTFLEEKTGVPVLGVMPYIPELLIPEEDSVSLEETVSNREKDLKIGVLWYPRISNFTDFEIFQYEPDVELIYIKTLQDFRDDFDLVILPGSKNTVADLNYLKQRGLDQKLYAYVKKGKPLIGICGGLQMLGEKILDPDLVEGKETEVKALGILDTVTEFRGDKITRRTSTRVTRADGYFFLQREEISGYEIHHGRTFLSGERSDVLDNRENPLVFACGRVLGTYLHGIFDNDLFRHRLLNRLRREKGLGDLENRPTSLKNLRLENYDKIGRVFRENVNLKKIYEILGI</sequence>
<dbReference type="RefSeq" id="WP_075858435.1">
    <property type="nucleotide sequence ID" value="NZ_BDJK01000006.1"/>
</dbReference>
<feature type="active site" description="Nucleophile" evidence="4">
    <location>
        <position position="333"/>
    </location>
</feature>
<evidence type="ECO:0000256" key="2">
    <source>
        <dbReference type="ARBA" id="ARBA00022573"/>
    </source>
</evidence>
<proteinExistence type="inferred from homology"/>
<dbReference type="InterPro" id="IPR004459">
    <property type="entry name" value="CobQ_synth"/>
</dbReference>
<dbReference type="SUPFAM" id="SSF52317">
    <property type="entry name" value="Class I glutamine amidotransferase-like"/>
    <property type="match status" value="1"/>
</dbReference>
<evidence type="ECO:0000256" key="4">
    <source>
        <dbReference type="HAMAP-Rule" id="MF_00028"/>
    </source>
</evidence>
<comment type="similarity">
    <text evidence="4">Belongs to the CobB/CobQ family. CobQ subfamily.</text>
</comment>
<evidence type="ECO:0000259" key="6">
    <source>
        <dbReference type="Pfam" id="PF07685"/>
    </source>
</evidence>